<proteinExistence type="predicted"/>
<comment type="caution">
    <text evidence="1">The sequence shown here is derived from an EMBL/GenBank/DDBJ whole genome shotgun (WGS) entry which is preliminary data.</text>
</comment>
<evidence type="ECO:0000313" key="2">
    <source>
        <dbReference type="Proteomes" id="UP001174909"/>
    </source>
</evidence>
<reference evidence="1" key="1">
    <citation type="submission" date="2023-03" db="EMBL/GenBank/DDBJ databases">
        <authorList>
            <person name="Steffen K."/>
            <person name="Cardenas P."/>
        </authorList>
    </citation>
    <scope>NUCLEOTIDE SEQUENCE</scope>
</reference>
<dbReference type="Proteomes" id="UP001174909">
    <property type="component" value="Unassembled WGS sequence"/>
</dbReference>
<sequence>MRVAQVCGVLPVPSNHLWRIAFVILFWSVVKV</sequence>
<accession>A0AA35TNJ2</accession>
<gene>
    <name evidence="1" type="ORF">GBAR_LOCUS27617</name>
</gene>
<name>A0AA35TNJ2_GEOBA</name>
<dbReference type="EMBL" id="CASHTH010003846">
    <property type="protein sequence ID" value="CAI8050257.1"/>
    <property type="molecule type" value="Genomic_DNA"/>
</dbReference>
<dbReference type="AlphaFoldDB" id="A0AA35TNJ2"/>
<organism evidence="1 2">
    <name type="scientific">Geodia barretti</name>
    <name type="common">Barrett's horny sponge</name>
    <dbReference type="NCBI Taxonomy" id="519541"/>
    <lineage>
        <taxon>Eukaryota</taxon>
        <taxon>Metazoa</taxon>
        <taxon>Porifera</taxon>
        <taxon>Demospongiae</taxon>
        <taxon>Heteroscleromorpha</taxon>
        <taxon>Tetractinellida</taxon>
        <taxon>Astrophorina</taxon>
        <taxon>Geodiidae</taxon>
        <taxon>Geodia</taxon>
    </lineage>
</organism>
<evidence type="ECO:0000313" key="1">
    <source>
        <dbReference type="EMBL" id="CAI8050257.1"/>
    </source>
</evidence>
<protein>
    <submittedName>
        <fullName evidence="1">Uncharacterized protein</fullName>
    </submittedName>
</protein>
<keyword evidence="2" id="KW-1185">Reference proteome</keyword>